<gene>
    <name evidence="1" type="ORF">EV197_0004</name>
</gene>
<reference evidence="1 2" key="1">
    <citation type="submission" date="2019-02" db="EMBL/GenBank/DDBJ databases">
        <title>Genomic Encyclopedia of Type Strains, Phase IV (KMG-IV): sequencing the most valuable type-strain genomes for metagenomic binning, comparative biology and taxonomic classification.</title>
        <authorList>
            <person name="Goeker M."/>
        </authorList>
    </citation>
    <scope>NUCLEOTIDE SEQUENCE [LARGE SCALE GENOMIC DNA]</scope>
    <source>
        <strain evidence="1 2">DSM 17196</strain>
    </source>
</reference>
<dbReference type="EMBL" id="SGXE01000001">
    <property type="protein sequence ID" value="RZS98804.1"/>
    <property type="molecule type" value="Genomic_DNA"/>
</dbReference>
<name>A0A4Q7PEG2_9FLAO</name>
<organism evidence="1 2">
    <name type="scientific">Aquimarina brevivitae</name>
    <dbReference type="NCBI Taxonomy" id="323412"/>
    <lineage>
        <taxon>Bacteria</taxon>
        <taxon>Pseudomonadati</taxon>
        <taxon>Bacteroidota</taxon>
        <taxon>Flavobacteriia</taxon>
        <taxon>Flavobacteriales</taxon>
        <taxon>Flavobacteriaceae</taxon>
        <taxon>Aquimarina</taxon>
    </lineage>
</organism>
<comment type="caution">
    <text evidence="1">The sequence shown here is derived from an EMBL/GenBank/DDBJ whole genome shotgun (WGS) entry which is preliminary data.</text>
</comment>
<dbReference type="RefSeq" id="WP_130284684.1">
    <property type="nucleotide sequence ID" value="NZ_SGXE01000001.1"/>
</dbReference>
<keyword evidence="2" id="KW-1185">Reference proteome</keyword>
<protein>
    <submittedName>
        <fullName evidence="1">Uncharacterized protein</fullName>
    </submittedName>
</protein>
<accession>A0A4Q7PEG2</accession>
<proteinExistence type="predicted"/>
<evidence type="ECO:0000313" key="2">
    <source>
        <dbReference type="Proteomes" id="UP000292262"/>
    </source>
</evidence>
<dbReference type="Proteomes" id="UP000292262">
    <property type="component" value="Unassembled WGS sequence"/>
</dbReference>
<dbReference type="AlphaFoldDB" id="A0A4Q7PEG2"/>
<evidence type="ECO:0000313" key="1">
    <source>
        <dbReference type="EMBL" id="RZS98804.1"/>
    </source>
</evidence>
<sequence length="206" mass="23279">MKKIRPYLIIITCLICVHAYSQRNKAILVFKDGTKIEGLAKINRAGIIKFRKAKGEKRVKYSFETLQYATLYDRDGGNTYFRLKVKGQSSPEILQRMQSGKVSLYKINTSGVNTMMMGGGAGGGFGAPMVMTTPYSINDYYVKKEGEEAVTHLGSTQLFSKNFKKAASDYFADCPVLVEKIQQREFKKKDIEAIVRFYNSQCTIMK</sequence>
<dbReference type="OrthoDB" id="1117699at2"/>